<evidence type="ECO:0000313" key="3">
    <source>
        <dbReference type="Proteomes" id="UP000485058"/>
    </source>
</evidence>
<organism evidence="2 3">
    <name type="scientific">Haematococcus lacustris</name>
    <name type="common">Green alga</name>
    <name type="synonym">Haematococcus pluvialis</name>
    <dbReference type="NCBI Taxonomy" id="44745"/>
    <lineage>
        <taxon>Eukaryota</taxon>
        <taxon>Viridiplantae</taxon>
        <taxon>Chlorophyta</taxon>
        <taxon>core chlorophytes</taxon>
        <taxon>Chlorophyceae</taxon>
        <taxon>CS clade</taxon>
        <taxon>Chlamydomonadales</taxon>
        <taxon>Haematococcaceae</taxon>
        <taxon>Haematococcus</taxon>
    </lineage>
</organism>
<proteinExistence type="predicted"/>
<evidence type="ECO:0000256" key="1">
    <source>
        <dbReference type="SAM" id="SignalP"/>
    </source>
</evidence>
<keyword evidence="1" id="KW-0732">Signal</keyword>
<feature type="chain" id="PRO_5025358193" evidence="1">
    <location>
        <begin position="19"/>
        <end position="96"/>
    </location>
</feature>
<dbReference type="Proteomes" id="UP000485058">
    <property type="component" value="Unassembled WGS sequence"/>
</dbReference>
<name>A0A699YHZ0_HAELA</name>
<feature type="signal peptide" evidence="1">
    <location>
        <begin position="1"/>
        <end position="18"/>
    </location>
</feature>
<comment type="caution">
    <text evidence="2">The sequence shown here is derived from an EMBL/GenBank/DDBJ whole genome shotgun (WGS) entry which is preliminary data.</text>
</comment>
<gene>
    <name evidence="2" type="ORF">HaLaN_05024</name>
</gene>
<dbReference type="AlphaFoldDB" id="A0A699YHZ0"/>
<accession>A0A699YHZ0</accession>
<keyword evidence="3" id="KW-1185">Reference proteome</keyword>
<sequence>MQPPLASAPLVLLNVTLLLPDLEMRAIGELAAGGSTRVNLRADTLDLLRTQLAGQQVVPAAWPPGGLKFPTFSWFGIRGLDVTLAPYTATNPWGSA</sequence>
<reference evidence="2 3" key="1">
    <citation type="submission" date="2020-02" db="EMBL/GenBank/DDBJ databases">
        <title>Draft genome sequence of Haematococcus lacustris strain NIES-144.</title>
        <authorList>
            <person name="Morimoto D."/>
            <person name="Nakagawa S."/>
            <person name="Yoshida T."/>
            <person name="Sawayama S."/>
        </authorList>
    </citation>
    <scope>NUCLEOTIDE SEQUENCE [LARGE SCALE GENOMIC DNA]</scope>
    <source>
        <strain evidence="2 3">NIES-144</strain>
    </source>
</reference>
<evidence type="ECO:0000313" key="2">
    <source>
        <dbReference type="EMBL" id="GFH09810.1"/>
    </source>
</evidence>
<protein>
    <submittedName>
        <fullName evidence="2">Uncharacterized protein</fullName>
    </submittedName>
</protein>
<dbReference type="EMBL" id="BLLF01000265">
    <property type="protein sequence ID" value="GFH09810.1"/>
    <property type="molecule type" value="Genomic_DNA"/>
</dbReference>